<dbReference type="Pfam" id="PF00098">
    <property type="entry name" value="zf-CCHC"/>
    <property type="match status" value="2"/>
</dbReference>
<comment type="caution">
    <text evidence="4">The sequence shown here is derived from an EMBL/GenBank/DDBJ whole genome shotgun (WGS) entry which is preliminary data.</text>
</comment>
<reference evidence="4" key="1">
    <citation type="journal article" date="2022" name="Int. J. Mol. Sci.">
        <title>Draft Genome of Tanacetum Coccineum: Genomic Comparison of Closely Related Tanacetum-Family Plants.</title>
        <authorList>
            <person name="Yamashiro T."/>
            <person name="Shiraishi A."/>
            <person name="Nakayama K."/>
            <person name="Satake H."/>
        </authorList>
    </citation>
    <scope>NUCLEOTIDE SEQUENCE</scope>
</reference>
<keyword evidence="1" id="KW-0863">Zinc-finger</keyword>
<keyword evidence="4" id="KW-0695">RNA-directed DNA polymerase</keyword>
<protein>
    <submittedName>
        <fullName evidence="4">Reverse transcriptase domain-containing protein</fullName>
    </submittedName>
</protein>
<keyword evidence="4" id="KW-0808">Transferase</keyword>
<keyword evidence="4" id="KW-0548">Nucleotidyltransferase</keyword>
<accession>A0ABQ4XW77</accession>
<dbReference type="InterPro" id="IPR001878">
    <property type="entry name" value="Znf_CCHC"/>
</dbReference>
<feature type="compositionally biased region" description="Low complexity" evidence="2">
    <location>
        <begin position="53"/>
        <end position="68"/>
    </location>
</feature>
<feature type="domain" description="CCHC-type" evidence="3">
    <location>
        <begin position="105"/>
        <end position="119"/>
    </location>
</feature>
<evidence type="ECO:0000256" key="1">
    <source>
        <dbReference type="PROSITE-ProRule" id="PRU00047"/>
    </source>
</evidence>
<dbReference type="Gene3D" id="4.10.60.10">
    <property type="entry name" value="Zinc finger, CCHC-type"/>
    <property type="match status" value="1"/>
</dbReference>
<keyword evidence="5" id="KW-1185">Reference proteome</keyword>
<organism evidence="4 5">
    <name type="scientific">Tanacetum coccineum</name>
    <dbReference type="NCBI Taxonomy" id="301880"/>
    <lineage>
        <taxon>Eukaryota</taxon>
        <taxon>Viridiplantae</taxon>
        <taxon>Streptophyta</taxon>
        <taxon>Embryophyta</taxon>
        <taxon>Tracheophyta</taxon>
        <taxon>Spermatophyta</taxon>
        <taxon>Magnoliopsida</taxon>
        <taxon>eudicotyledons</taxon>
        <taxon>Gunneridae</taxon>
        <taxon>Pentapetalae</taxon>
        <taxon>asterids</taxon>
        <taxon>campanulids</taxon>
        <taxon>Asterales</taxon>
        <taxon>Asteraceae</taxon>
        <taxon>Asteroideae</taxon>
        <taxon>Anthemideae</taxon>
        <taxon>Anthemidinae</taxon>
        <taxon>Tanacetum</taxon>
    </lineage>
</organism>
<evidence type="ECO:0000256" key="2">
    <source>
        <dbReference type="SAM" id="MobiDB-lite"/>
    </source>
</evidence>
<gene>
    <name evidence="4" type="ORF">Tco_0702302</name>
</gene>
<feature type="domain" description="CCHC-type" evidence="3">
    <location>
        <begin position="137"/>
        <end position="152"/>
    </location>
</feature>
<sequence length="186" mass="20659">MSVACPTAIHRQCEWQTKPKLVQDAKSSPLELMDKKINTGLNAQLTQKESLMNNPARNNQNQQPNKRQNTGRSYAAGNGDRRPYEWPRPLCSKCNYHHYGPCAPKCHKCNRIGHLSRDCGIPPKFNTKGLIRGADVCFECGAQGHFKRDCPKLKNNNNQGNRVGNAKAQAKVYAVGNSGKPGQQCT</sequence>
<reference evidence="4" key="2">
    <citation type="submission" date="2022-01" db="EMBL/GenBank/DDBJ databases">
        <authorList>
            <person name="Yamashiro T."/>
            <person name="Shiraishi A."/>
            <person name="Satake H."/>
            <person name="Nakayama K."/>
        </authorList>
    </citation>
    <scope>NUCLEOTIDE SEQUENCE</scope>
</reference>
<dbReference type="GO" id="GO:0003964">
    <property type="term" value="F:RNA-directed DNA polymerase activity"/>
    <property type="evidence" value="ECO:0007669"/>
    <property type="project" value="UniProtKB-KW"/>
</dbReference>
<proteinExistence type="predicted"/>
<keyword evidence="1" id="KW-0862">Zinc</keyword>
<evidence type="ECO:0000313" key="5">
    <source>
        <dbReference type="Proteomes" id="UP001151760"/>
    </source>
</evidence>
<keyword evidence="1" id="KW-0479">Metal-binding</keyword>
<dbReference type="SMART" id="SM00343">
    <property type="entry name" value="ZnF_C2HC"/>
    <property type="match status" value="2"/>
</dbReference>
<dbReference type="InterPro" id="IPR036875">
    <property type="entry name" value="Znf_CCHC_sf"/>
</dbReference>
<dbReference type="EMBL" id="BQNB010009863">
    <property type="protein sequence ID" value="GJS69461.1"/>
    <property type="molecule type" value="Genomic_DNA"/>
</dbReference>
<dbReference type="Proteomes" id="UP001151760">
    <property type="component" value="Unassembled WGS sequence"/>
</dbReference>
<feature type="region of interest" description="Disordered" evidence="2">
    <location>
        <begin position="52"/>
        <end position="81"/>
    </location>
</feature>
<name>A0ABQ4XW77_9ASTR</name>
<dbReference type="PROSITE" id="PS50158">
    <property type="entry name" value="ZF_CCHC"/>
    <property type="match status" value="2"/>
</dbReference>
<evidence type="ECO:0000259" key="3">
    <source>
        <dbReference type="PROSITE" id="PS50158"/>
    </source>
</evidence>
<evidence type="ECO:0000313" key="4">
    <source>
        <dbReference type="EMBL" id="GJS69461.1"/>
    </source>
</evidence>
<dbReference type="SUPFAM" id="SSF57756">
    <property type="entry name" value="Retrovirus zinc finger-like domains"/>
    <property type="match status" value="1"/>
</dbReference>